<dbReference type="SUPFAM" id="SSF47802">
    <property type="entry name" value="DNA polymerase beta, N-terminal domain-like"/>
    <property type="match status" value="1"/>
</dbReference>
<dbReference type="Pfam" id="PF14716">
    <property type="entry name" value="HHH_8"/>
    <property type="match status" value="1"/>
</dbReference>
<dbReference type="SUPFAM" id="SSF81301">
    <property type="entry name" value="Nucleotidyltransferase"/>
    <property type="match status" value="1"/>
</dbReference>
<dbReference type="Proteomes" id="UP000002620">
    <property type="component" value="Chromosome"/>
</dbReference>
<feature type="domain" description="Helix-hairpin-helix DNA-binding motif class 1" evidence="22">
    <location>
        <begin position="91"/>
        <end position="110"/>
    </location>
</feature>
<evidence type="ECO:0000256" key="12">
    <source>
        <dbReference type="ARBA" id="ARBA00022843"/>
    </source>
</evidence>
<keyword evidence="13 25" id="KW-0239">DNA-directed DNA polymerase</keyword>
<dbReference type="InterPro" id="IPR003583">
    <property type="entry name" value="Hlx-hairpin-Hlx_DNA-bd_motif"/>
</dbReference>
<dbReference type="GO" id="GO:0140078">
    <property type="term" value="F:class I DNA-(apurinic or apyrimidinic site) endonuclease activity"/>
    <property type="evidence" value="ECO:0007669"/>
    <property type="project" value="UniProtKB-EC"/>
</dbReference>
<keyword evidence="10" id="KW-0235">DNA replication</keyword>
<accession>C9R9A1</accession>
<keyword evidence="11" id="KW-0227">DNA damage</keyword>
<evidence type="ECO:0000256" key="19">
    <source>
        <dbReference type="ARBA" id="ARBA00044678"/>
    </source>
</evidence>
<comment type="catalytic activity">
    <reaction evidence="21">
        <text>DNA(n) + a 2'-deoxyribonucleoside 5'-triphosphate = DNA(n+1) + diphosphate</text>
        <dbReference type="Rhea" id="RHEA:22508"/>
        <dbReference type="Rhea" id="RHEA-COMP:17339"/>
        <dbReference type="Rhea" id="RHEA-COMP:17340"/>
        <dbReference type="ChEBI" id="CHEBI:33019"/>
        <dbReference type="ChEBI" id="CHEBI:61560"/>
        <dbReference type="ChEBI" id="CHEBI:173112"/>
        <dbReference type="EC" id="2.7.7.7"/>
    </reaction>
</comment>
<dbReference type="OrthoDB" id="9808747at2"/>
<proteinExistence type="predicted"/>
<dbReference type="HOGENOM" id="CLU_017729_1_0_9"/>
<reference evidence="25 26" key="1">
    <citation type="submission" date="2009-10" db="EMBL/GenBank/DDBJ databases">
        <title>Complete sequence of chromosome of Ammonifex degensii KC4.</title>
        <authorList>
            <consortium name="US DOE Joint Genome Institute"/>
            <person name="Kerfeld C."/>
            <person name="Goodner B."/>
            <person name="Huber H."/>
            <person name="Stetter K."/>
            <person name="Lucas S."/>
            <person name="Copeland A."/>
            <person name="Lapidus A."/>
            <person name="Glavina del Rio T."/>
            <person name="Dalin E."/>
            <person name="Tice H."/>
            <person name="Bruce D."/>
            <person name="Goodwin L."/>
            <person name="Pitluck S."/>
            <person name="Saunders E."/>
            <person name="Brettin T."/>
            <person name="Detter J.C."/>
            <person name="Han C."/>
            <person name="Larimer F."/>
            <person name="Land M."/>
            <person name="Hauser L."/>
            <person name="Kyrpides N."/>
            <person name="Ovchinnikova G."/>
            <person name="Richardson P."/>
        </authorList>
    </citation>
    <scope>NUCLEOTIDE SEQUENCE [LARGE SCALE GENOMIC DNA]</scope>
    <source>
        <strain evidence="26">DSM 10501 / KC4</strain>
    </source>
</reference>
<gene>
    <name evidence="25" type="ordered locus">Adeg_1792</name>
</gene>
<dbReference type="GO" id="GO:0042578">
    <property type="term" value="F:phosphoric ester hydrolase activity"/>
    <property type="evidence" value="ECO:0007669"/>
    <property type="project" value="TreeGrafter"/>
</dbReference>
<dbReference type="InterPro" id="IPR022311">
    <property type="entry name" value="PolX-like"/>
</dbReference>
<protein>
    <recommendedName>
        <fullName evidence="5">DNA polymerase beta</fullName>
        <ecNumber evidence="3">2.7.7.7</ecNumber>
        <ecNumber evidence="4">4.2.99.18</ecNumber>
    </recommendedName>
    <alternativeName>
        <fullName evidence="16">5'-deoxyribose-phosphate lyase</fullName>
    </alternativeName>
    <alternativeName>
        <fullName evidence="17">AP lyase</fullName>
    </alternativeName>
</protein>
<dbReference type="Gene3D" id="3.30.210.10">
    <property type="entry name" value="DNA polymerase, thumb domain"/>
    <property type="match status" value="1"/>
</dbReference>
<dbReference type="CDD" id="cd07436">
    <property type="entry name" value="PHP_PolX"/>
    <property type="match status" value="1"/>
</dbReference>
<keyword evidence="15" id="KW-0234">DNA repair</keyword>
<dbReference type="EC" id="4.2.99.18" evidence="4"/>
<keyword evidence="8 25" id="KW-0808">Transferase</keyword>
<evidence type="ECO:0000313" key="25">
    <source>
        <dbReference type="EMBL" id="ACX52880.1"/>
    </source>
</evidence>
<evidence type="ECO:0000256" key="16">
    <source>
        <dbReference type="ARBA" id="ARBA00035717"/>
    </source>
</evidence>
<dbReference type="Gene3D" id="1.10.150.20">
    <property type="entry name" value="5' to 3' exonuclease, C-terminal subdomain"/>
    <property type="match status" value="1"/>
</dbReference>
<dbReference type="InterPro" id="IPR003141">
    <property type="entry name" value="Pol/His_phosphatase_N"/>
</dbReference>
<evidence type="ECO:0000256" key="5">
    <source>
        <dbReference type="ARBA" id="ARBA00020020"/>
    </source>
</evidence>
<dbReference type="eggNOG" id="COG1387">
    <property type="taxonomic scope" value="Bacteria"/>
</dbReference>
<dbReference type="InterPro" id="IPR010996">
    <property type="entry name" value="HHH_MUS81"/>
</dbReference>
<dbReference type="PRINTS" id="PR00870">
    <property type="entry name" value="DNAPOLXBETA"/>
</dbReference>
<evidence type="ECO:0000259" key="22">
    <source>
        <dbReference type="SMART" id="SM00278"/>
    </source>
</evidence>
<organism evidence="25 26">
    <name type="scientific">Ammonifex degensii (strain DSM 10501 / KC4)</name>
    <dbReference type="NCBI Taxonomy" id="429009"/>
    <lineage>
        <taxon>Bacteria</taxon>
        <taxon>Bacillati</taxon>
        <taxon>Bacillota</taxon>
        <taxon>Clostridia</taxon>
        <taxon>Thermoanaerobacterales</taxon>
        <taxon>Thermoanaerobacteraceae</taxon>
        <taxon>Ammonifex</taxon>
    </lineage>
</organism>
<evidence type="ECO:0000256" key="20">
    <source>
        <dbReference type="ARBA" id="ARBA00045548"/>
    </source>
</evidence>
<dbReference type="InterPro" id="IPR010994">
    <property type="entry name" value="RuvA_2-like"/>
</dbReference>
<evidence type="ECO:0000256" key="4">
    <source>
        <dbReference type="ARBA" id="ARBA00012720"/>
    </source>
</evidence>
<feature type="domain" description="Helix-hairpin-helix DNA-binding motif class 1" evidence="22">
    <location>
        <begin position="51"/>
        <end position="70"/>
    </location>
</feature>
<dbReference type="InterPro" id="IPR027421">
    <property type="entry name" value="DNA_pol_lamdba_lyase_dom_sf"/>
</dbReference>
<evidence type="ECO:0000256" key="9">
    <source>
        <dbReference type="ARBA" id="ARBA00022695"/>
    </source>
</evidence>
<dbReference type="CDD" id="cd00141">
    <property type="entry name" value="NT_POLXc"/>
    <property type="match status" value="1"/>
</dbReference>
<dbReference type="PANTHER" id="PTHR36928">
    <property type="entry name" value="PHOSPHATASE YCDX-RELATED"/>
    <property type="match status" value="1"/>
</dbReference>
<dbReference type="InterPro" id="IPR029398">
    <property type="entry name" value="PolB_thumb"/>
</dbReference>
<dbReference type="InterPro" id="IPR050243">
    <property type="entry name" value="PHP_phosphatase"/>
</dbReference>
<dbReference type="STRING" id="429009.Adeg_1792"/>
<dbReference type="PIRSF" id="PIRSF005047">
    <property type="entry name" value="UCP005047_YshC"/>
    <property type="match status" value="1"/>
</dbReference>
<dbReference type="GO" id="GO:0005829">
    <property type="term" value="C:cytosol"/>
    <property type="evidence" value="ECO:0007669"/>
    <property type="project" value="TreeGrafter"/>
</dbReference>
<name>C9R9A1_AMMDK</name>
<evidence type="ECO:0000256" key="15">
    <source>
        <dbReference type="ARBA" id="ARBA00023204"/>
    </source>
</evidence>
<keyword evidence="14" id="KW-0915">Sodium</keyword>
<dbReference type="EMBL" id="CP001785">
    <property type="protein sequence ID" value="ACX52880.1"/>
    <property type="molecule type" value="Genomic_DNA"/>
</dbReference>
<evidence type="ECO:0000256" key="14">
    <source>
        <dbReference type="ARBA" id="ARBA00023053"/>
    </source>
</evidence>
<dbReference type="PANTHER" id="PTHR36928:SF1">
    <property type="entry name" value="PHOSPHATASE YCDX-RELATED"/>
    <property type="match status" value="1"/>
</dbReference>
<evidence type="ECO:0000256" key="1">
    <source>
        <dbReference type="ARBA" id="ARBA00001946"/>
    </source>
</evidence>
<evidence type="ECO:0000256" key="2">
    <source>
        <dbReference type="ARBA" id="ARBA00004496"/>
    </source>
</evidence>
<dbReference type="Pfam" id="PF14791">
    <property type="entry name" value="DNA_pol_B_thumb"/>
    <property type="match status" value="1"/>
</dbReference>
<dbReference type="Gene3D" id="3.20.20.140">
    <property type="entry name" value="Metal-dependent hydrolases"/>
    <property type="match status" value="1"/>
</dbReference>
<dbReference type="Pfam" id="PF14520">
    <property type="entry name" value="HHH_5"/>
    <property type="match status" value="1"/>
</dbReference>
<evidence type="ECO:0000256" key="3">
    <source>
        <dbReference type="ARBA" id="ARBA00012417"/>
    </source>
</evidence>
<evidence type="ECO:0000256" key="17">
    <source>
        <dbReference type="ARBA" id="ARBA00035726"/>
    </source>
</evidence>
<evidence type="ECO:0000256" key="21">
    <source>
        <dbReference type="ARBA" id="ARBA00049244"/>
    </source>
</evidence>
<dbReference type="InterPro" id="IPR002054">
    <property type="entry name" value="DNA-dir_DNA_pol_X"/>
</dbReference>
<dbReference type="Gene3D" id="1.10.150.110">
    <property type="entry name" value="DNA polymerase beta, N-terminal domain-like"/>
    <property type="match status" value="1"/>
</dbReference>
<evidence type="ECO:0000256" key="18">
    <source>
        <dbReference type="ARBA" id="ARBA00044632"/>
    </source>
</evidence>
<dbReference type="GO" id="GO:0003677">
    <property type="term" value="F:DNA binding"/>
    <property type="evidence" value="ECO:0007669"/>
    <property type="project" value="InterPro"/>
</dbReference>
<dbReference type="AlphaFoldDB" id="C9R9A1"/>
<comment type="subcellular location">
    <subcellularLocation>
        <location evidence="2">Cytoplasm</location>
    </subcellularLocation>
</comment>
<dbReference type="GO" id="GO:0006281">
    <property type="term" value="P:DNA repair"/>
    <property type="evidence" value="ECO:0007669"/>
    <property type="project" value="UniProtKB-KW"/>
</dbReference>
<comment type="catalytic activity">
    <reaction evidence="19">
        <text>a 5'-end 2'-deoxyribose-2'-deoxyribonucleotide-DNA = (2E,4S)-4-hydroxypenten-2-al-5-phosphate + a 5'-end 5'-phospho-2'-deoxyribonucleoside-DNA + H(+)</text>
        <dbReference type="Rhea" id="RHEA:76255"/>
        <dbReference type="Rhea" id="RHEA-COMP:13180"/>
        <dbReference type="Rhea" id="RHEA-COMP:18657"/>
        <dbReference type="ChEBI" id="CHEBI:15378"/>
        <dbReference type="ChEBI" id="CHEBI:136412"/>
        <dbReference type="ChEBI" id="CHEBI:195194"/>
        <dbReference type="ChEBI" id="CHEBI:195195"/>
    </reaction>
</comment>
<dbReference type="Pfam" id="PF02811">
    <property type="entry name" value="PHP"/>
    <property type="match status" value="1"/>
</dbReference>
<dbReference type="FunFam" id="3.20.20.140:FF:000047">
    <property type="entry name" value="PHP domain-containing protein"/>
    <property type="match status" value="1"/>
</dbReference>
<dbReference type="NCBIfam" id="NF006375">
    <property type="entry name" value="PRK08609.1"/>
    <property type="match status" value="1"/>
</dbReference>
<evidence type="ECO:0000256" key="8">
    <source>
        <dbReference type="ARBA" id="ARBA00022679"/>
    </source>
</evidence>
<evidence type="ECO:0000256" key="6">
    <source>
        <dbReference type="ARBA" id="ARBA00022481"/>
    </source>
</evidence>
<dbReference type="eggNOG" id="COG1796">
    <property type="taxonomic scope" value="Bacteria"/>
</dbReference>
<comment type="cofactor">
    <cofactor evidence="1">
        <name>Mg(2+)</name>
        <dbReference type="ChEBI" id="CHEBI:18420"/>
    </cofactor>
</comment>
<comment type="function">
    <text evidence="20">Repair polymerase that plays a key role in base-excision repair. During this process, the damaged base is excised by specific DNA glycosylases, the DNA backbone is nicked at the abasic site by an apurinic/apyrimidic (AP) endonuclease, and POLB removes 5'-deoxyribose-phosphate from the preincised AP site acting as a 5'-deoxyribose-phosphate lyase (5'-dRP lyase); through its DNA polymerase activity, it adds one nucleotide to the 3' end of the arising single-nucleotide gap. Conducts 'gap-filling' DNA synthesis in a stepwise distributive fashion rather than in a processive fashion as for other DNA polymerases. It is also able to cleave sugar-phosphate bonds 3' to an intact AP site, acting as an AP lyase.</text>
</comment>
<keyword evidence="26" id="KW-1185">Reference proteome</keyword>
<evidence type="ECO:0000313" key="26">
    <source>
        <dbReference type="Proteomes" id="UP000002620"/>
    </source>
</evidence>
<keyword evidence="12" id="KW-0832">Ubl conjugation</keyword>
<dbReference type="SMART" id="SM00483">
    <property type="entry name" value="POLXc"/>
    <property type="match status" value="1"/>
</dbReference>
<evidence type="ECO:0000256" key="13">
    <source>
        <dbReference type="ARBA" id="ARBA00022932"/>
    </source>
</evidence>
<comment type="catalytic activity">
    <reaction evidence="18">
        <text>2'-deoxyribonucleotide-(2'-deoxyribose 5'-phosphate)-2'-deoxyribonucleotide-DNA = a 3'-end 2'-deoxyribonucleotide-(2,3-dehydro-2,3-deoxyribose 5'-phosphate)-DNA + a 5'-end 5'-phospho-2'-deoxyribonucleoside-DNA + H(+)</text>
        <dbReference type="Rhea" id="RHEA:66592"/>
        <dbReference type="Rhea" id="RHEA-COMP:13180"/>
        <dbReference type="Rhea" id="RHEA-COMP:16897"/>
        <dbReference type="Rhea" id="RHEA-COMP:17067"/>
        <dbReference type="ChEBI" id="CHEBI:15378"/>
        <dbReference type="ChEBI" id="CHEBI:136412"/>
        <dbReference type="ChEBI" id="CHEBI:157695"/>
        <dbReference type="ChEBI" id="CHEBI:167181"/>
        <dbReference type="EC" id="4.2.99.18"/>
    </reaction>
</comment>
<dbReference type="InterPro" id="IPR043519">
    <property type="entry name" value="NT_sf"/>
</dbReference>
<dbReference type="KEGG" id="adg:Adeg_1792"/>
<dbReference type="GO" id="GO:0008270">
    <property type="term" value="F:zinc ion binding"/>
    <property type="evidence" value="ECO:0007669"/>
    <property type="project" value="TreeGrafter"/>
</dbReference>
<dbReference type="SUPFAM" id="SSF47781">
    <property type="entry name" value="RuvA domain 2-like"/>
    <property type="match status" value="1"/>
</dbReference>
<dbReference type="RefSeq" id="WP_015739757.1">
    <property type="nucleotide sequence ID" value="NC_013385.1"/>
</dbReference>
<keyword evidence="6" id="KW-0488">Methylation</keyword>
<dbReference type="SMART" id="SM00481">
    <property type="entry name" value="POLIIIAc"/>
    <property type="match status" value="1"/>
</dbReference>
<evidence type="ECO:0000259" key="23">
    <source>
        <dbReference type="SMART" id="SM00481"/>
    </source>
</evidence>
<evidence type="ECO:0000256" key="7">
    <source>
        <dbReference type="ARBA" id="ARBA00022634"/>
    </source>
</evidence>
<dbReference type="InterPro" id="IPR016195">
    <property type="entry name" value="Pol/histidinol_Pase-like"/>
</dbReference>
<dbReference type="GO" id="GO:0003887">
    <property type="term" value="F:DNA-directed DNA polymerase activity"/>
    <property type="evidence" value="ECO:0007669"/>
    <property type="project" value="UniProtKB-KW"/>
</dbReference>
<dbReference type="InterPro" id="IPR002008">
    <property type="entry name" value="DNA_pol_X_beta-like"/>
</dbReference>
<evidence type="ECO:0000256" key="11">
    <source>
        <dbReference type="ARBA" id="ARBA00022763"/>
    </source>
</evidence>
<feature type="domain" description="DNA-directed DNA polymerase X" evidence="24">
    <location>
        <begin position="1"/>
        <end position="313"/>
    </location>
</feature>
<sequence length="576" mass="63301">MRNAEVCAIFREMAAIMEILGEDPYRIRAYQRAVQNIENLPEDIAVIAARGELTKIPGIGKELARKIEEILATGTLQKYEELKRKVPPGLVELLQVPGIGPKTAKLLYERLGVKSLAELEQLAKEGKLKGLPGIGAKTEENIRRGIALLRSVEERRPLGLVLPLARAVVNLLREKAPVKRVDLAGSIRRFKETVGDVDILAASTRPEEVIKIFTTLPLVAEVLAQGPTKASVRTGDGLQIDLRVVPPESYGAALCYFTGSKAHNIRVRELAVKQGLKVNEYGVFRGEERIAGATEEEVYAAVGLPYIPPEIREDWGEIEAALEGRLPDLVELKDIKGDFHVHSKYSDGAATLEEIAAEARKLGLEWVAICDHSPALKVAGGLDAPTLLKKKEAIERFNAKSPDVKLLCGVEVDILLDGTLDYPNEVLAQLDVVVAAIHTGLRQSKEVQTKRLLAAAANPYVHAIAHPTGRLLGEREPYELDLEAVFTAAARTGTWLEINAYYKRLDLNDINARAAAARGVEFTIGTDAHLLEQMEFLELGVGVARRAWLTREKVINTLSYEELLARLRAKKEVLGE</sequence>
<dbReference type="SUPFAM" id="SSF89550">
    <property type="entry name" value="PHP domain-like"/>
    <property type="match status" value="1"/>
</dbReference>
<dbReference type="InterPro" id="IPR047967">
    <property type="entry name" value="PolX_PHP"/>
</dbReference>
<dbReference type="EC" id="2.7.7.7" evidence="3"/>
<evidence type="ECO:0000256" key="10">
    <source>
        <dbReference type="ARBA" id="ARBA00022705"/>
    </source>
</evidence>
<dbReference type="GO" id="GO:0051575">
    <property type="term" value="F:5'-deoxyribose-5-phosphate lyase activity"/>
    <property type="evidence" value="ECO:0007669"/>
    <property type="project" value="RHEA"/>
</dbReference>
<keyword evidence="7" id="KW-0237">DNA synthesis</keyword>
<keyword evidence="9 25" id="KW-0548">Nucleotidyltransferase</keyword>
<feature type="domain" description="Polymerase/histidinol phosphatase N-terminal" evidence="23">
    <location>
        <begin position="337"/>
        <end position="416"/>
    </location>
</feature>
<dbReference type="InterPro" id="IPR037160">
    <property type="entry name" value="DNA_Pol_thumb_sf"/>
</dbReference>
<feature type="domain" description="Helix-hairpin-helix DNA-binding motif class 1" evidence="22">
    <location>
        <begin position="126"/>
        <end position="145"/>
    </location>
</feature>
<evidence type="ECO:0000259" key="24">
    <source>
        <dbReference type="SMART" id="SM00483"/>
    </source>
</evidence>
<dbReference type="SMART" id="SM00278">
    <property type="entry name" value="HhH1"/>
    <property type="match status" value="3"/>
</dbReference>
<dbReference type="Gene3D" id="3.30.460.10">
    <property type="entry name" value="Beta Polymerase, domain 2"/>
    <property type="match status" value="1"/>
</dbReference>
<dbReference type="InterPro" id="IPR004013">
    <property type="entry name" value="PHP_dom"/>
</dbReference>